<dbReference type="Pfam" id="PF22451">
    <property type="entry name" value="NirdL-like_HTH"/>
    <property type="match status" value="2"/>
</dbReference>
<dbReference type="InParanoid" id="K0ILY6"/>
<evidence type="ECO:0000313" key="9">
    <source>
        <dbReference type="Proteomes" id="UP000008037"/>
    </source>
</evidence>
<dbReference type="EC" id="4.1.1.111" evidence="4"/>
<dbReference type="BioCyc" id="CNIT1237085:G1324-2883-MONOMER"/>
<dbReference type="InterPro" id="IPR019888">
    <property type="entry name" value="Tscrpt_reg_AsnC-like"/>
</dbReference>
<proteinExistence type="inferred from homology"/>
<dbReference type="InterPro" id="IPR036388">
    <property type="entry name" value="WH-like_DNA-bd_sf"/>
</dbReference>
<reference evidence="8 9" key="1">
    <citation type="journal article" date="2012" name="Environ. Microbiol.">
        <title>The genome of the ammonia-oxidizing Candidatus Nitrososphaera gargensis: insights into metabolic versatility and environmental adaptations.</title>
        <authorList>
            <person name="Spang A."/>
            <person name="Poehlein A."/>
            <person name="Offre P."/>
            <person name="Zumbragel S."/>
            <person name="Haider S."/>
            <person name="Rychlik N."/>
            <person name="Nowka B."/>
            <person name="Schmeisser C."/>
            <person name="Lebedeva E.V."/>
            <person name="Rattei T."/>
            <person name="Bohm C."/>
            <person name="Schmid M."/>
            <person name="Galushko A."/>
            <person name="Hatzenpichler R."/>
            <person name="Weinmaier T."/>
            <person name="Daniel R."/>
            <person name="Schleper C."/>
            <person name="Spieck E."/>
            <person name="Streit W."/>
            <person name="Wagner M."/>
        </authorList>
    </citation>
    <scope>NUCLEOTIDE SEQUENCE [LARGE SCALE GENOMIC DNA]</scope>
    <source>
        <strain evidence="9">Ga9.2</strain>
    </source>
</reference>
<dbReference type="SMART" id="SM00344">
    <property type="entry name" value="HTH_ASNC"/>
    <property type="match status" value="1"/>
</dbReference>
<gene>
    <name evidence="8" type="ordered locus">Ngar_c28830</name>
</gene>
<feature type="domain" description="Siroheme decarboxylase AsnC-like ligand binding" evidence="6">
    <location>
        <begin position="68"/>
        <end position="148"/>
    </location>
</feature>
<comment type="pathway">
    <text evidence="2">Porphyrin-containing compound metabolism.</text>
</comment>
<dbReference type="Gene3D" id="1.10.10.10">
    <property type="entry name" value="Winged helix-like DNA-binding domain superfamily/Winged helix DNA-binding domain"/>
    <property type="match status" value="1"/>
</dbReference>
<dbReference type="InterPro" id="IPR050684">
    <property type="entry name" value="HTH-Siroheme_Decarb"/>
</dbReference>
<keyword evidence="9" id="KW-1185">Reference proteome</keyword>
<feature type="domain" description="Siroheme decarboxylase NirL-like HTH" evidence="7">
    <location>
        <begin position="183"/>
        <end position="229"/>
    </location>
</feature>
<accession>K0ILY6</accession>
<dbReference type="Gene3D" id="3.30.70.3460">
    <property type="match status" value="2"/>
</dbReference>
<dbReference type="OrthoDB" id="145939at2157"/>
<sequence>MQANQQQLDEIDKKLLNEIQWVFPLVDRPYLEIANRYSISEQDVMRRIKALKEMGLIRQINAIFDTRRLGYKSALVAFAVRPDKLDQVADRVNEHPGVSHNYERNHEYNMWFTLAVPPGSDMKKDLDRMAALDGVIKYRVLPTLKLYKIGVRLDMVNDDAEKPKPTDEVKEMNPEKVQLTERDKEFIRELQKDLAVVQEPFKEAADNLGITTGELFAKAKEYESTGIMRRFAAILRHRDAGFVANGMVVWNVPEDKIDEVGFKLAAFPQVSHCYRRPVYPDWRFNLFSMVHARSLEAAEKMAVEMSKTIGINDYKILFSSREFKKERVKYFV</sequence>
<evidence type="ECO:0000259" key="6">
    <source>
        <dbReference type="Pfam" id="PF17805"/>
    </source>
</evidence>
<dbReference type="SUPFAM" id="SSF46785">
    <property type="entry name" value="Winged helix' DNA-binding domain"/>
    <property type="match status" value="1"/>
</dbReference>
<comment type="similarity">
    <text evidence="3">Belongs to the Ahb/Nir family.</text>
</comment>
<evidence type="ECO:0000256" key="1">
    <source>
        <dbReference type="ARBA" id="ARBA00023239"/>
    </source>
</evidence>
<dbReference type="GO" id="GO:0016829">
    <property type="term" value="F:lyase activity"/>
    <property type="evidence" value="ECO:0007669"/>
    <property type="project" value="UniProtKB-KW"/>
</dbReference>
<feature type="domain" description="Siroheme decarboxylase AsnC-like ligand binding" evidence="6">
    <location>
        <begin position="240"/>
        <end position="324"/>
    </location>
</feature>
<dbReference type="PANTHER" id="PTHR43413:SF1">
    <property type="entry name" value="SIROHEME DECARBOXYLASE NIRL SUBUNIT"/>
    <property type="match status" value="1"/>
</dbReference>
<dbReference type="InterPro" id="IPR036390">
    <property type="entry name" value="WH_DNA-bd_sf"/>
</dbReference>
<evidence type="ECO:0000256" key="3">
    <source>
        <dbReference type="ARBA" id="ARBA00023457"/>
    </source>
</evidence>
<dbReference type="Proteomes" id="UP000008037">
    <property type="component" value="Chromosome"/>
</dbReference>
<protein>
    <recommendedName>
        <fullName evidence="4">siroheme decarboxylase</fullName>
        <ecNumber evidence="4">4.1.1.111</ecNumber>
    </recommendedName>
</protein>
<keyword evidence="1" id="KW-0456">Lyase</keyword>
<dbReference type="InterPro" id="IPR040523">
    <property type="entry name" value="AsnC_trans_reg2"/>
</dbReference>
<dbReference type="Pfam" id="PF17805">
    <property type="entry name" value="AsnC_trans_reg2"/>
    <property type="match status" value="2"/>
</dbReference>
<dbReference type="KEGG" id="nga:Ngar_c28830"/>
<evidence type="ECO:0000256" key="5">
    <source>
        <dbReference type="ARBA" id="ARBA00048470"/>
    </source>
</evidence>
<dbReference type="GeneID" id="13794902"/>
<dbReference type="PATRIC" id="fig|1237085.11.peg.2859"/>
<dbReference type="RefSeq" id="WP_015020336.1">
    <property type="nucleotide sequence ID" value="NC_018719.1"/>
</dbReference>
<dbReference type="STRING" id="1237085.Ngar_c28830"/>
<dbReference type="InterPro" id="IPR053953">
    <property type="entry name" value="NirdL-like_HTH"/>
</dbReference>
<name>K0ILY6_NITGG</name>
<evidence type="ECO:0000256" key="2">
    <source>
        <dbReference type="ARBA" id="ARBA00023444"/>
    </source>
</evidence>
<dbReference type="EMBL" id="CP002408">
    <property type="protein sequence ID" value="AFU59802.1"/>
    <property type="molecule type" value="Genomic_DNA"/>
</dbReference>
<evidence type="ECO:0000256" key="4">
    <source>
        <dbReference type="ARBA" id="ARBA00023471"/>
    </source>
</evidence>
<dbReference type="HOGENOM" id="CLU_049427_0_0_2"/>
<dbReference type="AlphaFoldDB" id="K0ILY6"/>
<evidence type="ECO:0000259" key="7">
    <source>
        <dbReference type="Pfam" id="PF22451"/>
    </source>
</evidence>
<comment type="catalytic activity">
    <reaction evidence="5">
        <text>siroheme + 2 H(+) = 12,18-didecarboxysiroheme + 2 CO2</text>
        <dbReference type="Rhea" id="RHEA:19093"/>
        <dbReference type="ChEBI" id="CHEBI:15378"/>
        <dbReference type="ChEBI" id="CHEBI:16526"/>
        <dbReference type="ChEBI" id="CHEBI:60052"/>
        <dbReference type="ChEBI" id="CHEBI:140497"/>
        <dbReference type="EC" id="4.1.1.111"/>
    </reaction>
</comment>
<evidence type="ECO:0000313" key="8">
    <source>
        <dbReference type="EMBL" id="AFU59802.1"/>
    </source>
</evidence>
<dbReference type="PANTHER" id="PTHR43413">
    <property type="entry name" value="TRANSCRIPTIONAL REGULATOR, ASNC FAMILY"/>
    <property type="match status" value="1"/>
</dbReference>
<feature type="domain" description="Siroheme decarboxylase NirL-like HTH" evidence="7">
    <location>
        <begin position="12"/>
        <end position="58"/>
    </location>
</feature>
<organism evidence="8 9">
    <name type="scientific">Nitrososphaera gargensis (strain Ga9.2)</name>
    <dbReference type="NCBI Taxonomy" id="1237085"/>
    <lineage>
        <taxon>Archaea</taxon>
        <taxon>Nitrososphaerota</taxon>
        <taxon>Nitrososphaeria</taxon>
        <taxon>Nitrososphaerales</taxon>
        <taxon>Nitrososphaeraceae</taxon>
        <taxon>Nitrososphaera</taxon>
    </lineage>
</organism>